<evidence type="ECO:0000313" key="2">
    <source>
        <dbReference type="EMBL" id="KAK1326187.1"/>
    </source>
</evidence>
<reference evidence="2" key="1">
    <citation type="journal article" date="2023" name="Nat. Commun.">
        <title>Diploid and tetraploid genomes of Acorus and the evolution of monocots.</title>
        <authorList>
            <person name="Ma L."/>
            <person name="Liu K.W."/>
            <person name="Li Z."/>
            <person name="Hsiao Y.Y."/>
            <person name="Qi Y."/>
            <person name="Fu T."/>
            <person name="Tang G.D."/>
            <person name="Zhang D."/>
            <person name="Sun W.H."/>
            <person name="Liu D.K."/>
            <person name="Li Y."/>
            <person name="Chen G.Z."/>
            <person name="Liu X.D."/>
            <person name="Liao X.Y."/>
            <person name="Jiang Y.T."/>
            <person name="Yu X."/>
            <person name="Hao Y."/>
            <person name="Huang J."/>
            <person name="Zhao X.W."/>
            <person name="Ke S."/>
            <person name="Chen Y.Y."/>
            <person name="Wu W.L."/>
            <person name="Hsu J.L."/>
            <person name="Lin Y.F."/>
            <person name="Huang M.D."/>
            <person name="Li C.Y."/>
            <person name="Huang L."/>
            <person name="Wang Z.W."/>
            <person name="Zhao X."/>
            <person name="Zhong W.Y."/>
            <person name="Peng D.H."/>
            <person name="Ahmad S."/>
            <person name="Lan S."/>
            <person name="Zhang J.S."/>
            <person name="Tsai W.C."/>
            <person name="Van de Peer Y."/>
            <person name="Liu Z.J."/>
        </authorList>
    </citation>
    <scope>NUCLEOTIDE SEQUENCE</scope>
    <source>
        <strain evidence="2">CP</strain>
    </source>
</reference>
<dbReference type="InterPro" id="IPR019557">
    <property type="entry name" value="AminoTfrase-like_pln_mobile"/>
</dbReference>
<evidence type="ECO:0000313" key="3">
    <source>
        <dbReference type="Proteomes" id="UP001180020"/>
    </source>
</evidence>
<organism evidence="2 3">
    <name type="scientific">Acorus calamus</name>
    <name type="common">Sweet flag</name>
    <dbReference type="NCBI Taxonomy" id="4465"/>
    <lineage>
        <taxon>Eukaryota</taxon>
        <taxon>Viridiplantae</taxon>
        <taxon>Streptophyta</taxon>
        <taxon>Embryophyta</taxon>
        <taxon>Tracheophyta</taxon>
        <taxon>Spermatophyta</taxon>
        <taxon>Magnoliopsida</taxon>
        <taxon>Liliopsida</taxon>
        <taxon>Acoraceae</taxon>
        <taxon>Acorus</taxon>
    </lineage>
</organism>
<reference evidence="2" key="2">
    <citation type="submission" date="2023-06" db="EMBL/GenBank/DDBJ databases">
        <authorList>
            <person name="Ma L."/>
            <person name="Liu K.-W."/>
            <person name="Li Z."/>
            <person name="Hsiao Y.-Y."/>
            <person name="Qi Y."/>
            <person name="Fu T."/>
            <person name="Tang G."/>
            <person name="Zhang D."/>
            <person name="Sun W.-H."/>
            <person name="Liu D.-K."/>
            <person name="Li Y."/>
            <person name="Chen G.-Z."/>
            <person name="Liu X.-D."/>
            <person name="Liao X.-Y."/>
            <person name="Jiang Y.-T."/>
            <person name="Yu X."/>
            <person name="Hao Y."/>
            <person name="Huang J."/>
            <person name="Zhao X.-W."/>
            <person name="Ke S."/>
            <person name="Chen Y.-Y."/>
            <person name="Wu W.-L."/>
            <person name="Hsu J.-L."/>
            <person name="Lin Y.-F."/>
            <person name="Huang M.-D."/>
            <person name="Li C.-Y."/>
            <person name="Huang L."/>
            <person name="Wang Z.-W."/>
            <person name="Zhao X."/>
            <person name="Zhong W.-Y."/>
            <person name="Peng D.-H."/>
            <person name="Ahmad S."/>
            <person name="Lan S."/>
            <person name="Zhang J.-S."/>
            <person name="Tsai W.-C."/>
            <person name="Van De Peer Y."/>
            <person name="Liu Z.-J."/>
        </authorList>
    </citation>
    <scope>NUCLEOTIDE SEQUENCE</scope>
    <source>
        <strain evidence="2">CP</strain>
        <tissue evidence="2">Leaves</tissue>
    </source>
</reference>
<dbReference type="Pfam" id="PF10536">
    <property type="entry name" value="PMD"/>
    <property type="match status" value="1"/>
</dbReference>
<dbReference type="PANTHER" id="PTHR46033">
    <property type="entry name" value="PROTEIN MAIN-LIKE 2"/>
    <property type="match status" value="1"/>
</dbReference>
<dbReference type="EMBL" id="JAUJYO010000001">
    <property type="protein sequence ID" value="KAK1326187.1"/>
    <property type="molecule type" value="Genomic_DNA"/>
</dbReference>
<protein>
    <recommendedName>
        <fullName evidence="1">Aminotransferase-like plant mobile domain-containing protein</fullName>
    </recommendedName>
</protein>
<dbReference type="PANTHER" id="PTHR46033:SF62">
    <property type="entry name" value="AMINOTRANSFERASE-LIKE PLANT MOBILE DOMAIN-CONTAINING PROTEIN"/>
    <property type="match status" value="1"/>
</dbReference>
<feature type="domain" description="Aminotransferase-like plant mobile" evidence="1">
    <location>
        <begin position="1"/>
        <end position="71"/>
    </location>
</feature>
<dbReference type="InterPro" id="IPR044824">
    <property type="entry name" value="MAIN-like"/>
</dbReference>
<proteinExistence type="predicted"/>
<evidence type="ECO:0000259" key="1">
    <source>
        <dbReference type="Pfam" id="PF10536"/>
    </source>
</evidence>
<sequence length="108" mass="13094">MHVPDRVARQFGFKQDIPCEVEIIDRINRCGQHDVDWVEFHGVYLERWDQREDHIHDFPQTRSSMRYMKWYWERTVRHITPPPPPRPLHGYIADNMVPTMQNINEVLA</sequence>
<dbReference type="Proteomes" id="UP001180020">
    <property type="component" value="Unassembled WGS sequence"/>
</dbReference>
<accession>A0AAV9FKC9</accession>
<dbReference type="AlphaFoldDB" id="A0AAV9FKC9"/>
<gene>
    <name evidence="2" type="ORF">QJS10_CPA01g01742</name>
</gene>
<name>A0AAV9FKC9_ACOCL</name>
<dbReference type="GO" id="GO:0010073">
    <property type="term" value="P:meristem maintenance"/>
    <property type="evidence" value="ECO:0007669"/>
    <property type="project" value="InterPro"/>
</dbReference>
<comment type="caution">
    <text evidence="2">The sequence shown here is derived from an EMBL/GenBank/DDBJ whole genome shotgun (WGS) entry which is preliminary data.</text>
</comment>
<keyword evidence="3" id="KW-1185">Reference proteome</keyword>